<dbReference type="InterPro" id="IPR006283">
    <property type="entry name" value="ThiL-like"/>
</dbReference>
<dbReference type="EMBL" id="CP039865">
    <property type="protein sequence ID" value="QCK86842.1"/>
    <property type="molecule type" value="Genomic_DNA"/>
</dbReference>
<comment type="similarity">
    <text evidence="2">Belongs to the thiamine-monophosphate kinase family.</text>
</comment>
<dbReference type="GO" id="GO:0000287">
    <property type="term" value="F:magnesium ion binding"/>
    <property type="evidence" value="ECO:0007669"/>
    <property type="project" value="UniProtKB-UniRule"/>
</dbReference>
<evidence type="ECO:0000256" key="2">
    <source>
        <dbReference type="HAMAP-Rule" id="MF_02128"/>
    </source>
</evidence>
<feature type="binding site" evidence="2">
    <location>
        <position position="73"/>
    </location>
    <ligand>
        <name>Mg(2+)</name>
        <dbReference type="ChEBI" id="CHEBI:18420"/>
        <label>3</label>
    </ligand>
</feature>
<keyword evidence="2" id="KW-0479">Metal-binding</keyword>
<dbReference type="PIRSF" id="PIRSF005303">
    <property type="entry name" value="Thiam_monoph_kin"/>
    <property type="match status" value="1"/>
</dbReference>
<dbReference type="SUPFAM" id="SSF55326">
    <property type="entry name" value="PurM N-terminal domain-like"/>
    <property type="match status" value="1"/>
</dbReference>
<organism evidence="5 6">
    <name type="scientific">Phreatobacter aquaticus</name>
    <dbReference type="NCBI Taxonomy" id="2570229"/>
    <lineage>
        <taxon>Bacteria</taxon>
        <taxon>Pseudomonadati</taxon>
        <taxon>Pseudomonadota</taxon>
        <taxon>Alphaproteobacteria</taxon>
        <taxon>Hyphomicrobiales</taxon>
        <taxon>Phreatobacteraceae</taxon>
        <taxon>Phreatobacter</taxon>
    </lineage>
</organism>
<comment type="function">
    <text evidence="2">Catalyzes the ATP-dependent phosphorylation of thiamine-monophosphate (TMP) to form thiamine-pyrophosphate (TPP), the active form of vitamin B1.</text>
</comment>
<feature type="binding site" evidence="2">
    <location>
        <position position="328"/>
    </location>
    <ligand>
        <name>substrate</name>
    </ligand>
</feature>
<dbReference type="HAMAP" id="MF_02128">
    <property type="entry name" value="TMP_kinase"/>
    <property type="match status" value="1"/>
</dbReference>
<feature type="binding site" evidence="2">
    <location>
        <position position="145"/>
    </location>
    <ligand>
        <name>ATP</name>
        <dbReference type="ChEBI" id="CHEBI:30616"/>
    </ligand>
</feature>
<comment type="pathway">
    <text evidence="2">Cofactor biosynthesis; thiamine diphosphate biosynthesis; thiamine diphosphate from thiamine phosphate: step 1/1.</text>
</comment>
<dbReference type="Pfam" id="PF02769">
    <property type="entry name" value="AIRS_C"/>
    <property type="match status" value="1"/>
</dbReference>
<feature type="binding site" evidence="2">
    <location>
        <position position="29"/>
    </location>
    <ligand>
        <name>Mg(2+)</name>
        <dbReference type="ChEBI" id="CHEBI:18420"/>
        <label>3</label>
    </ligand>
</feature>
<feature type="binding site" evidence="2">
    <location>
        <position position="45"/>
    </location>
    <ligand>
        <name>Mg(2+)</name>
        <dbReference type="ChEBI" id="CHEBI:18420"/>
        <label>2</label>
    </ligand>
</feature>
<feature type="binding site" evidence="2">
    <location>
        <position position="73"/>
    </location>
    <ligand>
        <name>Mg(2+)</name>
        <dbReference type="ChEBI" id="CHEBI:18420"/>
        <label>4</label>
    </ligand>
</feature>
<feature type="binding site" evidence="2">
    <location>
        <position position="121"/>
    </location>
    <ligand>
        <name>Mg(2+)</name>
        <dbReference type="ChEBI" id="CHEBI:18420"/>
        <label>1</label>
    </ligand>
</feature>
<keyword evidence="2 5" id="KW-0808">Transferase</keyword>
<keyword evidence="2" id="KW-0067">ATP-binding</keyword>
<feature type="domain" description="PurM-like N-terminal" evidence="3">
    <location>
        <begin position="28"/>
        <end position="138"/>
    </location>
</feature>
<dbReference type="SUPFAM" id="SSF56042">
    <property type="entry name" value="PurM C-terminal domain-like"/>
    <property type="match status" value="1"/>
</dbReference>
<proteinExistence type="inferred from homology"/>
<dbReference type="RefSeq" id="WP_137100173.1">
    <property type="nucleotide sequence ID" value="NZ_CP039865.1"/>
</dbReference>
<feature type="binding site" evidence="2">
    <location>
        <position position="272"/>
    </location>
    <ligand>
        <name>substrate</name>
    </ligand>
</feature>
<feature type="binding site" evidence="2">
    <location>
        <position position="45"/>
    </location>
    <ligand>
        <name>Mg(2+)</name>
        <dbReference type="ChEBI" id="CHEBI:18420"/>
        <label>1</label>
    </ligand>
</feature>
<comment type="miscellaneous">
    <text evidence="2">Reaction mechanism of ThiL seems to utilize a direct, inline transfer of the gamma-phosphate of ATP to TMP rather than a phosphorylated enzyme intermediate.</text>
</comment>
<feature type="binding site" evidence="2">
    <location>
        <position position="43"/>
    </location>
    <ligand>
        <name>Mg(2+)</name>
        <dbReference type="ChEBI" id="CHEBI:18420"/>
        <label>4</label>
    </ligand>
</feature>
<dbReference type="PANTHER" id="PTHR30270">
    <property type="entry name" value="THIAMINE-MONOPHOSPHATE KINASE"/>
    <property type="match status" value="1"/>
</dbReference>
<reference evidence="5 6" key="1">
    <citation type="submission" date="2019-04" db="EMBL/GenBank/DDBJ databases">
        <title>Phreatobacter aquaticus sp. nov.</title>
        <authorList>
            <person name="Choi A."/>
            <person name="Baek K."/>
        </authorList>
    </citation>
    <scope>NUCLEOTIDE SEQUENCE [LARGE SCALE GENOMIC DNA]</scope>
    <source>
        <strain evidence="5 6">NMCR1094</strain>
    </source>
</reference>
<dbReference type="AlphaFoldDB" id="A0A4D7QRW3"/>
<name>A0A4D7QRW3_9HYPH</name>
<feature type="binding site" evidence="2">
    <location>
        <position position="223"/>
    </location>
    <ligand>
        <name>Mg(2+)</name>
        <dbReference type="ChEBI" id="CHEBI:18420"/>
        <label>5</label>
    </ligand>
</feature>
<keyword evidence="2 5" id="KW-0418">Kinase</keyword>
<dbReference type="Proteomes" id="UP000298588">
    <property type="component" value="Chromosome"/>
</dbReference>
<keyword evidence="2" id="KW-0547">Nucleotide-binding</keyword>
<feature type="binding site" evidence="2">
    <location>
        <position position="222"/>
    </location>
    <ligand>
        <name>ATP</name>
        <dbReference type="ChEBI" id="CHEBI:30616"/>
    </ligand>
</feature>
<keyword evidence="2" id="KW-0460">Magnesium</keyword>
<accession>A0A4D7QRW3</accession>
<dbReference type="NCBIfam" id="TIGR01379">
    <property type="entry name" value="thiL"/>
    <property type="match status" value="1"/>
</dbReference>
<keyword evidence="1 2" id="KW-0784">Thiamine biosynthesis</keyword>
<feature type="binding site" evidence="2">
    <location>
        <position position="52"/>
    </location>
    <ligand>
        <name>substrate</name>
    </ligand>
</feature>
<dbReference type="InterPro" id="IPR016188">
    <property type="entry name" value="PurM-like_N"/>
</dbReference>
<feature type="binding site" evidence="2">
    <location>
        <position position="220"/>
    </location>
    <ligand>
        <name>Mg(2+)</name>
        <dbReference type="ChEBI" id="CHEBI:18420"/>
        <label>3</label>
    </ligand>
</feature>
<keyword evidence="6" id="KW-1185">Reference proteome</keyword>
<evidence type="ECO:0000259" key="3">
    <source>
        <dbReference type="Pfam" id="PF00586"/>
    </source>
</evidence>
<evidence type="ECO:0000256" key="1">
    <source>
        <dbReference type="ARBA" id="ARBA00022977"/>
    </source>
</evidence>
<dbReference type="CDD" id="cd02194">
    <property type="entry name" value="ThiL"/>
    <property type="match status" value="1"/>
</dbReference>
<gene>
    <name evidence="2 5" type="primary">thiL</name>
    <name evidence="5" type="ORF">E8L99_14310</name>
</gene>
<feature type="binding site" evidence="2">
    <location>
        <position position="29"/>
    </location>
    <ligand>
        <name>Mg(2+)</name>
        <dbReference type="ChEBI" id="CHEBI:18420"/>
        <label>4</label>
    </ligand>
</feature>
<feature type="domain" description="PurM-like C-terminal" evidence="4">
    <location>
        <begin position="149"/>
        <end position="313"/>
    </location>
</feature>
<protein>
    <recommendedName>
        <fullName evidence="2">Thiamine-monophosphate kinase</fullName>
        <shortName evidence="2">TMP kinase</shortName>
        <shortName evidence="2">Thiamine-phosphate kinase</shortName>
        <ecNumber evidence="2">2.7.4.16</ecNumber>
    </recommendedName>
</protein>
<dbReference type="Pfam" id="PF00586">
    <property type="entry name" value="AIRS"/>
    <property type="match status" value="1"/>
</dbReference>
<dbReference type="InterPro" id="IPR036921">
    <property type="entry name" value="PurM-like_N_sf"/>
</dbReference>
<dbReference type="PANTHER" id="PTHR30270:SF0">
    <property type="entry name" value="THIAMINE-MONOPHOSPHATE KINASE"/>
    <property type="match status" value="1"/>
</dbReference>
<dbReference type="Gene3D" id="3.30.1330.10">
    <property type="entry name" value="PurM-like, N-terminal domain"/>
    <property type="match status" value="1"/>
</dbReference>
<dbReference type="GO" id="GO:0009228">
    <property type="term" value="P:thiamine biosynthetic process"/>
    <property type="evidence" value="ECO:0007669"/>
    <property type="project" value="UniProtKB-KW"/>
</dbReference>
<evidence type="ECO:0000259" key="4">
    <source>
        <dbReference type="Pfam" id="PF02769"/>
    </source>
</evidence>
<comment type="catalytic activity">
    <reaction evidence="2">
        <text>thiamine phosphate + ATP = thiamine diphosphate + ADP</text>
        <dbReference type="Rhea" id="RHEA:15913"/>
        <dbReference type="ChEBI" id="CHEBI:30616"/>
        <dbReference type="ChEBI" id="CHEBI:37575"/>
        <dbReference type="ChEBI" id="CHEBI:58937"/>
        <dbReference type="ChEBI" id="CHEBI:456216"/>
        <dbReference type="EC" id="2.7.4.16"/>
    </reaction>
</comment>
<dbReference type="KEGG" id="paqt:E8L99_14310"/>
<comment type="caution">
    <text evidence="2">Lacks conserved residue(s) required for the propagation of feature annotation.</text>
</comment>
<dbReference type="InterPro" id="IPR036676">
    <property type="entry name" value="PurM-like_C_sf"/>
</dbReference>
<dbReference type="Gene3D" id="3.90.650.10">
    <property type="entry name" value="PurM-like C-terminal domain"/>
    <property type="match status" value="1"/>
</dbReference>
<dbReference type="OrthoDB" id="9802811at2"/>
<evidence type="ECO:0000313" key="5">
    <source>
        <dbReference type="EMBL" id="QCK86842.1"/>
    </source>
</evidence>
<evidence type="ECO:0000313" key="6">
    <source>
        <dbReference type="Proteomes" id="UP000298588"/>
    </source>
</evidence>
<dbReference type="GO" id="GO:0009229">
    <property type="term" value="P:thiamine diphosphate biosynthetic process"/>
    <property type="evidence" value="ECO:0007669"/>
    <property type="project" value="UniProtKB-UniRule"/>
</dbReference>
<dbReference type="GO" id="GO:0009030">
    <property type="term" value="F:thiamine-phosphate kinase activity"/>
    <property type="evidence" value="ECO:0007669"/>
    <property type="project" value="UniProtKB-UniRule"/>
</dbReference>
<dbReference type="UniPathway" id="UPA00060">
    <property type="reaction ID" value="UER00142"/>
</dbReference>
<feature type="binding site" evidence="2">
    <location>
        <begin position="120"/>
        <end position="121"/>
    </location>
    <ligand>
        <name>ATP</name>
        <dbReference type="ChEBI" id="CHEBI:30616"/>
    </ligand>
</feature>
<sequence length="331" mass="34151">MTRPSEDDLIARYFAPLAISAGADGLNDDAAVVPPGEGDLVVTKDMVVAGVHFFPDDPPSSIVKKALRVNLSDLAAKGAKPAGFLLGLGLPPDWTEAFLEESARGLAQDIEVFDCPLLGGDTVKMPGPLTLSVTAFGYAPRIVRRRGARPGDIIAVTGTIGDGALGLAVRAAEREPAKAPAWVAGLDDRHRALLALRYMFPMPRVRAASAVAAFASASMDVSDGLAGDLAKLLKASGVGATAAIDDVPLSESARGALALDPSLIRTVLTGGDDYELLVTCPPDRFAAFASAVNAEGLDLTAIGRITAGEGLVISDRSGQAVDLGAGRFQHF</sequence>
<dbReference type="EC" id="2.7.4.16" evidence="2"/>
<dbReference type="InterPro" id="IPR010918">
    <property type="entry name" value="PurM-like_C_dom"/>
</dbReference>
<dbReference type="GO" id="GO:0005524">
    <property type="term" value="F:ATP binding"/>
    <property type="evidence" value="ECO:0007669"/>
    <property type="project" value="UniProtKB-UniRule"/>
</dbReference>
<feature type="binding site" evidence="2">
    <location>
        <position position="73"/>
    </location>
    <ligand>
        <name>Mg(2+)</name>
        <dbReference type="ChEBI" id="CHEBI:18420"/>
        <label>2</label>
    </ligand>
</feature>